<evidence type="ECO:0000313" key="1">
    <source>
        <dbReference type="EMBL" id="KIW84614.1"/>
    </source>
</evidence>
<dbReference type="RefSeq" id="XP_013288422.1">
    <property type="nucleotide sequence ID" value="XM_013432968.1"/>
</dbReference>
<protein>
    <submittedName>
        <fullName evidence="1">Uncharacterized protein</fullName>
    </submittedName>
</protein>
<name>A0A0D2HJI2_9EURO</name>
<sequence>MEGITALKVLRPLLDRIQLRITIASENRLKDFLYRGGASRGATRSNLKSLAVTSGLRDMRIYRAISLATFDIRYAA</sequence>
<reference evidence="1 2" key="1">
    <citation type="submission" date="2015-01" db="EMBL/GenBank/DDBJ databases">
        <title>The Genome Sequence of Fonsecaea pedrosoi CBS 271.37.</title>
        <authorList>
            <consortium name="The Broad Institute Genomics Platform"/>
            <person name="Cuomo C."/>
            <person name="de Hoog S."/>
            <person name="Gorbushina A."/>
            <person name="Stielow B."/>
            <person name="Teixiera M."/>
            <person name="Abouelleil A."/>
            <person name="Chapman S.B."/>
            <person name="Priest M."/>
            <person name="Young S.K."/>
            <person name="Wortman J."/>
            <person name="Nusbaum C."/>
            <person name="Birren B."/>
        </authorList>
    </citation>
    <scope>NUCLEOTIDE SEQUENCE [LARGE SCALE GENOMIC DNA]</scope>
    <source>
        <strain evidence="1 2">CBS 271.37</strain>
    </source>
</reference>
<keyword evidence="2" id="KW-1185">Reference proteome</keyword>
<dbReference type="EMBL" id="KN846969">
    <property type="protein sequence ID" value="KIW84614.1"/>
    <property type="molecule type" value="Genomic_DNA"/>
</dbReference>
<gene>
    <name evidence="1" type="ORF">Z517_00002</name>
</gene>
<dbReference type="VEuPathDB" id="FungiDB:Z517_00002"/>
<dbReference type="HOGENOM" id="CLU_2654527_0_0_1"/>
<accession>A0A0D2HJI2</accession>
<evidence type="ECO:0000313" key="2">
    <source>
        <dbReference type="Proteomes" id="UP000053029"/>
    </source>
</evidence>
<dbReference type="Proteomes" id="UP000053029">
    <property type="component" value="Unassembled WGS sequence"/>
</dbReference>
<dbReference type="AlphaFoldDB" id="A0A0D2HJI2"/>
<dbReference type="GeneID" id="25299492"/>
<proteinExistence type="predicted"/>
<organism evidence="1 2">
    <name type="scientific">Fonsecaea pedrosoi CBS 271.37</name>
    <dbReference type="NCBI Taxonomy" id="1442368"/>
    <lineage>
        <taxon>Eukaryota</taxon>
        <taxon>Fungi</taxon>
        <taxon>Dikarya</taxon>
        <taxon>Ascomycota</taxon>
        <taxon>Pezizomycotina</taxon>
        <taxon>Eurotiomycetes</taxon>
        <taxon>Chaetothyriomycetidae</taxon>
        <taxon>Chaetothyriales</taxon>
        <taxon>Herpotrichiellaceae</taxon>
        <taxon>Fonsecaea</taxon>
    </lineage>
</organism>